<dbReference type="CDD" id="cd17718">
    <property type="entry name" value="BRCT_TopBP1_rpt3"/>
    <property type="match status" value="1"/>
</dbReference>
<dbReference type="CDD" id="cd00027">
    <property type="entry name" value="BRCT"/>
    <property type="match status" value="2"/>
</dbReference>
<dbReference type="Pfam" id="PF16589">
    <property type="entry name" value="BRCT_2"/>
    <property type="match status" value="1"/>
</dbReference>
<name>A0AAV0EXJ6_9ASTE</name>
<keyword evidence="4" id="KW-1185">Reference proteome</keyword>
<dbReference type="EMBL" id="CAMAPF010000948">
    <property type="protein sequence ID" value="CAH9127942.1"/>
    <property type="molecule type" value="Genomic_DNA"/>
</dbReference>
<dbReference type="GO" id="GO:0033314">
    <property type="term" value="P:mitotic DNA replication checkpoint signaling"/>
    <property type="evidence" value="ECO:0007669"/>
    <property type="project" value="TreeGrafter"/>
</dbReference>
<feature type="domain" description="BRCT" evidence="2">
    <location>
        <begin position="182"/>
        <end position="269"/>
    </location>
</feature>
<evidence type="ECO:0000313" key="4">
    <source>
        <dbReference type="Proteomes" id="UP001152523"/>
    </source>
</evidence>
<dbReference type="SUPFAM" id="SSF52113">
    <property type="entry name" value="BRCT domain"/>
    <property type="match status" value="5"/>
</dbReference>
<dbReference type="FunFam" id="3.40.50.10190:FF:000057">
    <property type="entry name" value="Transcription coactivator"/>
    <property type="match status" value="1"/>
</dbReference>
<feature type="domain" description="BRCT" evidence="2">
    <location>
        <begin position="552"/>
        <end position="640"/>
    </location>
</feature>
<dbReference type="PANTHER" id="PTHR13561:SF20">
    <property type="entry name" value="DNA TOPOISOMERASE 2-BINDING PROTEIN 1"/>
    <property type="match status" value="1"/>
</dbReference>
<sequence>MMMGKVFKGANVFMSRNLVPPEQFDTLHDALKLNGAQVFLCCDPSHNGPNDYHVISSMDHEKFDELLSKGCNLIGPRCVLFCANEHRPLPNQGFTCCLAMDGVKILASGFKEDEKFEIKKLVKAMGGVFQEKVSMDINFVIVKNVLAAKYKWALNVGKKPIVSITWLLQCWKEHHFVAPESFRVQPFSGLTICITRINERTEVENIVLQNGGKYSRDLTKSCTHLICGAPKGDKYEVATNWGTIYIVSKRWLDQSVAKRARLNEESYPIQGTSAATVIAARMKNQHSIESGIQSVQTLSSTATISNSQALSYGYTVDSDKGPLFSQNTPSFLEEPFFSKRESNDLPTEQQKTDTNFDECVVSDSKTDDNDLYLSDCRLLILGFSESDMRKLVNMVRKGGGSRYMSFSEKLTHIIVGSPSEIEIKEIRNLAALGVIHVVKPDWLADCVSEKKEVCVLQKHIASDLLLLRELVSSNKGASVINAFSNQGNSSDSVQCYKNIGSGNSLEKSKEVDGIKKSGASQIESQSQFSTLNGKNEINMQASSSGAIEEDIKSSAVFKGKRFCFSASFPDKQRADIVQWVNQGGGELVDSQIKGYVHFVIECHGVIPSQTDAAIGSYVTSHWIKSCLEDGRLLDIGSHICYSPLPCEVPFPEFKSFRFCVSQYDEKEKQLLRNLFFILGAKFADKMRRNVTYLLCKFRSGPKYELACNNGIPTVTCEWIYECIKQKKVVDPGPFCPKEVTSEDREAGVCTSSQFPTQAVQRISEDNVSQLQGESKEVESVNGEAVTARNIGRTETICLPSKCKKTRVRADEKTKCSLVSVSNQSDTISETNPPENKKLESTNGFTIMTDVANLIEDCLVHTSMNYNQKSPSRSECESNLFASDCTILDQDHGVQQPDLRLSQHWTNRYVLHKLVYGDELLDVLDTCKSTLCCIVFLVTILILYEYMFNSRGGEGKEGKILPFLVWLDY</sequence>
<accession>A0AAV0EXJ6</accession>
<dbReference type="FunFam" id="3.40.50.10190:FF:000010">
    <property type="entry name" value="DNA topoisomerase II binding protein 1"/>
    <property type="match status" value="1"/>
</dbReference>
<dbReference type="Proteomes" id="UP001152523">
    <property type="component" value="Unassembled WGS sequence"/>
</dbReference>
<dbReference type="FunFam" id="3.40.50.10190:FF:000052">
    <property type="entry name" value="Transcription coactivator"/>
    <property type="match status" value="1"/>
</dbReference>
<dbReference type="InterPro" id="IPR036420">
    <property type="entry name" value="BRCT_dom_sf"/>
</dbReference>
<evidence type="ECO:0000256" key="1">
    <source>
        <dbReference type="ARBA" id="ARBA00022737"/>
    </source>
</evidence>
<dbReference type="Pfam" id="PF12738">
    <property type="entry name" value="PTCB-BRCT"/>
    <property type="match status" value="3"/>
</dbReference>
<dbReference type="InterPro" id="IPR001357">
    <property type="entry name" value="BRCT_dom"/>
</dbReference>
<evidence type="ECO:0000259" key="2">
    <source>
        <dbReference type="PROSITE" id="PS50172"/>
    </source>
</evidence>
<gene>
    <name evidence="3" type="ORF">CEPIT_LOCUS28713</name>
</gene>
<comment type="caution">
    <text evidence="3">The sequence shown here is derived from an EMBL/GenBank/DDBJ whole genome shotgun (WGS) entry which is preliminary data.</text>
</comment>
<feature type="domain" description="BRCT" evidence="2">
    <location>
        <begin position="368"/>
        <end position="451"/>
    </location>
</feature>
<dbReference type="Pfam" id="PF00533">
    <property type="entry name" value="BRCT"/>
    <property type="match status" value="1"/>
</dbReference>
<dbReference type="GO" id="GO:0006270">
    <property type="term" value="P:DNA replication initiation"/>
    <property type="evidence" value="ECO:0007669"/>
    <property type="project" value="TreeGrafter"/>
</dbReference>
<dbReference type="SMART" id="SM00292">
    <property type="entry name" value="BRCT"/>
    <property type="match status" value="5"/>
</dbReference>
<feature type="domain" description="BRCT" evidence="2">
    <location>
        <begin position="653"/>
        <end position="736"/>
    </location>
</feature>
<dbReference type="CDD" id="cd17731">
    <property type="entry name" value="BRCT_TopBP1_rpt2_like"/>
    <property type="match status" value="1"/>
</dbReference>
<dbReference type="PROSITE" id="PS50172">
    <property type="entry name" value="BRCT"/>
    <property type="match status" value="5"/>
</dbReference>
<dbReference type="InterPro" id="IPR059215">
    <property type="entry name" value="BRCT2_TopBP1-like"/>
</dbReference>
<organism evidence="3 4">
    <name type="scientific">Cuscuta epithymum</name>
    <dbReference type="NCBI Taxonomy" id="186058"/>
    <lineage>
        <taxon>Eukaryota</taxon>
        <taxon>Viridiplantae</taxon>
        <taxon>Streptophyta</taxon>
        <taxon>Embryophyta</taxon>
        <taxon>Tracheophyta</taxon>
        <taxon>Spermatophyta</taxon>
        <taxon>Magnoliopsida</taxon>
        <taxon>eudicotyledons</taxon>
        <taxon>Gunneridae</taxon>
        <taxon>Pentapetalae</taxon>
        <taxon>asterids</taxon>
        <taxon>lamiids</taxon>
        <taxon>Solanales</taxon>
        <taxon>Convolvulaceae</taxon>
        <taxon>Cuscuteae</taxon>
        <taxon>Cuscuta</taxon>
        <taxon>Cuscuta subgen. Cuscuta</taxon>
    </lineage>
</organism>
<evidence type="ECO:0000313" key="3">
    <source>
        <dbReference type="EMBL" id="CAH9127942.1"/>
    </source>
</evidence>
<protein>
    <recommendedName>
        <fullName evidence="2">BRCT domain-containing protein</fullName>
    </recommendedName>
</protein>
<dbReference type="AlphaFoldDB" id="A0AAV0EXJ6"/>
<dbReference type="FunFam" id="3.40.50.10190:FF:000061">
    <property type="entry name" value="Transcription coactivator"/>
    <property type="match status" value="1"/>
</dbReference>
<proteinExistence type="predicted"/>
<reference evidence="3" key="1">
    <citation type="submission" date="2022-07" db="EMBL/GenBank/DDBJ databases">
        <authorList>
            <person name="Macas J."/>
            <person name="Novak P."/>
            <person name="Neumann P."/>
        </authorList>
    </citation>
    <scope>NUCLEOTIDE SEQUENCE</scope>
</reference>
<dbReference type="GO" id="GO:0007095">
    <property type="term" value="P:mitotic G2 DNA damage checkpoint signaling"/>
    <property type="evidence" value="ECO:0007669"/>
    <property type="project" value="TreeGrafter"/>
</dbReference>
<dbReference type="PANTHER" id="PTHR13561">
    <property type="entry name" value="DNA REPLICATION REGULATOR DPB11-RELATED"/>
    <property type="match status" value="1"/>
</dbReference>
<dbReference type="Gene3D" id="3.40.50.10190">
    <property type="entry name" value="BRCT domain"/>
    <property type="match status" value="6"/>
</dbReference>
<keyword evidence="1" id="KW-0677">Repeat</keyword>
<feature type="domain" description="BRCT" evidence="2">
    <location>
        <begin position="100"/>
        <end position="184"/>
    </location>
</feature>